<dbReference type="Proteomes" id="UP000829398">
    <property type="component" value="Chromosome 4"/>
</dbReference>
<gene>
    <name evidence="1" type="ORF">KPL71_011274</name>
</gene>
<keyword evidence="2" id="KW-1185">Reference proteome</keyword>
<dbReference type="EMBL" id="CM039173">
    <property type="protein sequence ID" value="KAH9767421.1"/>
    <property type="molecule type" value="Genomic_DNA"/>
</dbReference>
<name>A0ACB8L1Z8_CITSI</name>
<reference evidence="2" key="1">
    <citation type="journal article" date="2023" name="Hortic. Res.">
        <title>A chromosome-level phased genome enabling allele-level studies in sweet orange: a case study on citrus Huanglongbing tolerance.</title>
        <authorList>
            <person name="Wu B."/>
            <person name="Yu Q."/>
            <person name="Deng Z."/>
            <person name="Duan Y."/>
            <person name="Luo F."/>
            <person name="Gmitter F. Jr."/>
        </authorList>
    </citation>
    <scope>NUCLEOTIDE SEQUENCE [LARGE SCALE GENOMIC DNA]</scope>
    <source>
        <strain evidence="2">cv. Valencia</strain>
    </source>
</reference>
<proteinExistence type="predicted"/>
<protein>
    <submittedName>
        <fullName evidence="1">SWIM-type domain-containing protein</fullName>
    </submittedName>
</protein>
<evidence type="ECO:0000313" key="2">
    <source>
        <dbReference type="Proteomes" id="UP000829398"/>
    </source>
</evidence>
<sequence length="763" mass="86606">MYRACSLPMDILNDEMINVVLHMASDVVNYGCIPIFVTTHSRVPAENPEPLVESESSFRANESVPDIEEEVLPQQMSFQQHYSPVNENNDTIDDNDITLADVEDNVLPLGTSLGQHYSPFQNNEFRSYDDPGYNTNNTKADNVQGMNSNTEVDDRDTGHSDIPINDEDEHQYDIPVNNRENRPILPMARSRRRTTVNPLVSLAPVLPSNLVSPDLVRSCNSADIGVGKLFAEKNELILELRKVALREKFDFKIARSTTTRFEAHCSSESCNWRLRATRGSDEHNVPWVVRRVDNAHTCSNEVLPSGLRQVRSRVVGHLIADKFIQDKRIYTPNDIRADMQQEYGVQLTYQQAYRAKEVGLEIVRGNPAESYNLLPKYSHVLTKANEGTVTHLQRDGDDNFLYYFVALGSSIKGFTQYIRPVIAVDGTHLKGLYRGSMFVATCLDGNNQLYPLAIGVMDSENNDAWEWFMTKLHGVIGDRPELVFISDRCTAIKRAVLKAFHTTGHGVCFYHVKGNIKSKFRMSKAIWDQFEPAFINAAKAYGHEEFKRQLEGLWILHSAAADYLENNVGTCNWARKTLQQWFYDRKIVAESMSTCLTTWADEIVGERRILAERMTVQPVSQHRFHVLGGGMKEGIVDIHERTCSCRVFQLDQLVCAHAIAACLRVRVDYISLCSDYYSKDSLVMAYAEPVEPVGDMTDWDIPEEIQEIRVNPPIEAPPPGRRPELRIPSIGEDVNRRTVRCGRCNQPGHNRKRCKNHIVSNPN</sequence>
<accession>A0ACB8L1Z8</accession>
<evidence type="ECO:0000313" key="1">
    <source>
        <dbReference type="EMBL" id="KAH9767421.1"/>
    </source>
</evidence>
<comment type="caution">
    <text evidence="1">The sequence shown here is derived from an EMBL/GenBank/DDBJ whole genome shotgun (WGS) entry which is preliminary data.</text>
</comment>
<organism evidence="1 2">
    <name type="scientific">Citrus sinensis</name>
    <name type="common">Sweet orange</name>
    <name type="synonym">Citrus aurantium var. sinensis</name>
    <dbReference type="NCBI Taxonomy" id="2711"/>
    <lineage>
        <taxon>Eukaryota</taxon>
        <taxon>Viridiplantae</taxon>
        <taxon>Streptophyta</taxon>
        <taxon>Embryophyta</taxon>
        <taxon>Tracheophyta</taxon>
        <taxon>Spermatophyta</taxon>
        <taxon>Magnoliopsida</taxon>
        <taxon>eudicotyledons</taxon>
        <taxon>Gunneridae</taxon>
        <taxon>Pentapetalae</taxon>
        <taxon>rosids</taxon>
        <taxon>malvids</taxon>
        <taxon>Sapindales</taxon>
        <taxon>Rutaceae</taxon>
        <taxon>Aurantioideae</taxon>
        <taxon>Citrus</taxon>
    </lineage>
</organism>